<keyword evidence="1" id="KW-0812">Transmembrane</keyword>
<organism evidence="2 3">
    <name type="scientific">Paenibacillus eucommiae</name>
    <dbReference type="NCBI Taxonomy" id="1355755"/>
    <lineage>
        <taxon>Bacteria</taxon>
        <taxon>Bacillati</taxon>
        <taxon>Bacillota</taxon>
        <taxon>Bacilli</taxon>
        <taxon>Bacillales</taxon>
        <taxon>Paenibacillaceae</taxon>
        <taxon>Paenibacillus</taxon>
    </lineage>
</organism>
<keyword evidence="1" id="KW-0472">Membrane</keyword>
<sequence length="86" mass="9768">MDTFKSIIDFFLVHVLIHLIAPKILFFLFVVLLFPFILVKFDITAEEGSFRNKLFKASRTAARVTTIVLSLALIGLIAFIIIRSLV</sequence>
<name>A0ABS4IS61_9BACL</name>
<reference evidence="2 3" key="1">
    <citation type="submission" date="2021-03" db="EMBL/GenBank/DDBJ databases">
        <title>Genomic Encyclopedia of Type Strains, Phase IV (KMG-IV): sequencing the most valuable type-strain genomes for metagenomic binning, comparative biology and taxonomic classification.</title>
        <authorList>
            <person name="Goeker M."/>
        </authorList>
    </citation>
    <scope>NUCLEOTIDE SEQUENCE [LARGE SCALE GENOMIC DNA]</scope>
    <source>
        <strain evidence="2 3">DSM 26048</strain>
    </source>
</reference>
<keyword evidence="3" id="KW-1185">Reference proteome</keyword>
<evidence type="ECO:0000313" key="3">
    <source>
        <dbReference type="Proteomes" id="UP001519287"/>
    </source>
</evidence>
<accession>A0ABS4IS61</accession>
<feature type="transmembrane region" description="Helical" evidence="1">
    <location>
        <begin position="12"/>
        <end position="39"/>
    </location>
</feature>
<keyword evidence="1" id="KW-1133">Transmembrane helix</keyword>
<proteinExistence type="predicted"/>
<comment type="caution">
    <text evidence="2">The sequence shown here is derived from an EMBL/GenBank/DDBJ whole genome shotgun (WGS) entry which is preliminary data.</text>
</comment>
<protein>
    <submittedName>
        <fullName evidence="2">Uncharacterized protein</fullName>
    </submittedName>
</protein>
<evidence type="ECO:0000256" key="1">
    <source>
        <dbReference type="SAM" id="Phobius"/>
    </source>
</evidence>
<dbReference type="Proteomes" id="UP001519287">
    <property type="component" value="Unassembled WGS sequence"/>
</dbReference>
<dbReference type="EMBL" id="JAGGLB010000003">
    <property type="protein sequence ID" value="MBP1989965.1"/>
    <property type="molecule type" value="Genomic_DNA"/>
</dbReference>
<feature type="transmembrane region" description="Helical" evidence="1">
    <location>
        <begin position="60"/>
        <end position="82"/>
    </location>
</feature>
<gene>
    <name evidence="2" type="ORF">J2Z66_001563</name>
</gene>
<evidence type="ECO:0000313" key="2">
    <source>
        <dbReference type="EMBL" id="MBP1989965.1"/>
    </source>
</evidence>